<dbReference type="AlphaFoldDB" id="H0HRQ2"/>
<comment type="pathway">
    <text evidence="5">Cofactor biosynthesis; adenosylcobalamin biosynthesis; cob(II)yrinate a,c-diamide from sirohydrochlorin (anaerobic route): step 6/10.</text>
</comment>
<accession>H0HRQ2</accession>
<dbReference type="EMBL" id="AHAM01000115">
    <property type="protein sequence ID" value="EHK56565.1"/>
    <property type="molecule type" value="Genomic_DNA"/>
</dbReference>
<evidence type="ECO:0000313" key="8">
    <source>
        <dbReference type="Proteomes" id="UP000003250"/>
    </source>
</evidence>
<dbReference type="GO" id="GO:0032259">
    <property type="term" value="P:methylation"/>
    <property type="evidence" value="ECO:0007669"/>
    <property type="project" value="UniProtKB-KW"/>
</dbReference>
<comment type="catalytic activity">
    <reaction evidence="5">
        <text>Co-precorrin-5B + S-adenosyl-L-methionine = Co-precorrin-6A + S-adenosyl-L-homocysteine</text>
        <dbReference type="Rhea" id="RHEA:26285"/>
        <dbReference type="ChEBI" id="CHEBI:57856"/>
        <dbReference type="ChEBI" id="CHEBI:59789"/>
        <dbReference type="ChEBI" id="CHEBI:60063"/>
        <dbReference type="ChEBI" id="CHEBI:60064"/>
        <dbReference type="EC" id="2.1.1.195"/>
    </reaction>
</comment>
<dbReference type="UniPathway" id="UPA00148">
    <property type="reaction ID" value="UER00227"/>
</dbReference>
<evidence type="ECO:0000313" key="7">
    <source>
        <dbReference type="EMBL" id="EHK56565.1"/>
    </source>
</evidence>
<dbReference type="PANTHER" id="PTHR35863">
    <property type="entry name" value="COBALT-PRECORRIN-5B C(1)-METHYLTRANSFERASE"/>
    <property type="match status" value="1"/>
</dbReference>
<name>H0HRQ2_9HYPH</name>
<evidence type="ECO:0000256" key="1">
    <source>
        <dbReference type="ARBA" id="ARBA00022573"/>
    </source>
</evidence>
<evidence type="ECO:0000256" key="3">
    <source>
        <dbReference type="ARBA" id="ARBA00022679"/>
    </source>
</evidence>
<comment type="similarity">
    <text evidence="5">Belongs to the CbiD family.</text>
</comment>
<dbReference type="PATRIC" id="fig|1107882.3.peg.2766"/>
<evidence type="ECO:0000256" key="6">
    <source>
        <dbReference type="SAM" id="MobiDB-lite"/>
    </source>
</evidence>
<dbReference type="EC" id="2.1.1.195" evidence="5"/>
<dbReference type="PANTHER" id="PTHR35863:SF1">
    <property type="entry name" value="COBALT-PRECORRIN-5B C(1)-METHYLTRANSFERASE"/>
    <property type="match status" value="1"/>
</dbReference>
<keyword evidence="2 5" id="KW-0489">Methyltransferase</keyword>
<dbReference type="Proteomes" id="UP000003250">
    <property type="component" value="Unassembled WGS sequence"/>
</dbReference>
<dbReference type="InterPro" id="IPR036074">
    <property type="entry name" value="CbiD_sf"/>
</dbReference>
<comment type="function">
    <text evidence="5">Catalyzes the methylation of C-1 in cobalt-precorrin-5B to form cobalt-precorrin-6A.</text>
</comment>
<dbReference type="NCBIfam" id="TIGR00312">
    <property type="entry name" value="cbiD"/>
    <property type="match status" value="1"/>
</dbReference>
<gene>
    <name evidence="5" type="primary">cbiD</name>
    <name evidence="7" type="ORF">MAXJ12_14188</name>
</gene>
<dbReference type="NCBIfam" id="NF000849">
    <property type="entry name" value="PRK00075.1-1"/>
    <property type="match status" value="1"/>
</dbReference>
<feature type="region of interest" description="Disordered" evidence="6">
    <location>
        <begin position="1"/>
        <end position="20"/>
    </location>
</feature>
<evidence type="ECO:0000256" key="2">
    <source>
        <dbReference type="ARBA" id="ARBA00022603"/>
    </source>
</evidence>
<dbReference type="PIRSF" id="PIRSF026782">
    <property type="entry name" value="CbiD"/>
    <property type="match status" value="1"/>
</dbReference>
<keyword evidence="3 5" id="KW-0808">Transferase</keyword>
<evidence type="ECO:0000256" key="4">
    <source>
        <dbReference type="ARBA" id="ARBA00022691"/>
    </source>
</evidence>
<proteinExistence type="inferred from homology"/>
<reference evidence="7 8" key="1">
    <citation type="journal article" date="2012" name="J. Bacteriol.">
        <title>Draft Genome Sequence of Mesorhizobium alhagi CCNWXJ12-2T, a Novel Salt-Resistant Species Isolated from the Desert of Northwestern China.</title>
        <authorList>
            <person name="Zhou M."/>
            <person name="Chen W."/>
            <person name="Chen H."/>
            <person name="Wei G."/>
        </authorList>
    </citation>
    <scope>NUCLEOTIDE SEQUENCE [LARGE SCALE GENOMIC DNA]</scope>
    <source>
        <strain evidence="7 8">CCNWXJ12-2</strain>
    </source>
</reference>
<dbReference type="Pfam" id="PF01888">
    <property type="entry name" value="CbiD"/>
    <property type="match status" value="1"/>
</dbReference>
<keyword evidence="4 5" id="KW-0949">S-adenosyl-L-methionine</keyword>
<dbReference type="GO" id="GO:0043780">
    <property type="term" value="F:cobalt-precorrin-5B C1-methyltransferase activity"/>
    <property type="evidence" value="ECO:0007669"/>
    <property type="project" value="RHEA"/>
</dbReference>
<dbReference type="InterPro" id="IPR002748">
    <property type="entry name" value="CbiD"/>
</dbReference>
<sequence>MPLSTMTGGSGKPIDRAMETEDRPLKRGWTTGACATAATKAACAALLTGGFPDPVEITLPGGRRVAFALATSHAGDGEAMAGIVKDAGDDPDVTHGALVKSTVRPGAKGSGVVFKRGEGVGLVTRPGLPVPPGEPAINPVPRKMIAAAIAEVAGEGADFEVEISVPDGEKMAERTLNPRLGILGGISILGTTGIVIPYSCSSWIHSIHRGIDVARAMGFTHVSGATGNASENAARDFHKLHEVQLIDMGDFAGGMLKYLRDHPVPRVTIAGGVAKMTKLAQGMLDLHSKRGAADLDALAVVARDAGASDALAEKIRGANTVAEAFAEATTDGVPIGRAIADGAWRTAAAVLKDPRIELEILIFNRDGELMGHKPFAATHNPSRPRKRR</sequence>
<keyword evidence="1 5" id="KW-0169">Cobalamin biosynthesis</keyword>
<dbReference type="Gene3D" id="3.30.2110.10">
    <property type="entry name" value="CbiD-like"/>
    <property type="match status" value="1"/>
</dbReference>
<organism evidence="7 8">
    <name type="scientific">Mesorhizobium alhagi CCNWXJ12-2</name>
    <dbReference type="NCBI Taxonomy" id="1107882"/>
    <lineage>
        <taxon>Bacteria</taxon>
        <taxon>Pseudomonadati</taxon>
        <taxon>Pseudomonadota</taxon>
        <taxon>Alphaproteobacteria</taxon>
        <taxon>Hyphomicrobiales</taxon>
        <taxon>Phyllobacteriaceae</taxon>
        <taxon>Allomesorhizobium</taxon>
    </lineage>
</organism>
<protein>
    <recommendedName>
        <fullName evidence="5">Cobalt-precorrin-5B C(1)-methyltransferase</fullName>
        <ecNumber evidence="5">2.1.1.195</ecNumber>
    </recommendedName>
    <alternativeName>
        <fullName evidence="5">Cobalt-precorrin-6A synthase</fullName>
    </alternativeName>
</protein>
<dbReference type="GO" id="GO:0019251">
    <property type="term" value="P:anaerobic cobalamin biosynthetic process"/>
    <property type="evidence" value="ECO:0007669"/>
    <property type="project" value="UniProtKB-UniRule"/>
</dbReference>
<keyword evidence="8" id="KW-1185">Reference proteome</keyword>
<dbReference type="SUPFAM" id="SSF111342">
    <property type="entry name" value="CbiD-like"/>
    <property type="match status" value="1"/>
</dbReference>
<dbReference type="HAMAP" id="MF_00787">
    <property type="entry name" value="CbiD"/>
    <property type="match status" value="1"/>
</dbReference>
<evidence type="ECO:0000256" key="5">
    <source>
        <dbReference type="HAMAP-Rule" id="MF_00787"/>
    </source>
</evidence>